<feature type="compositionally biased region" description="Acidic residues" evidence="1">
    <location>
        <begin position="64"/>
        <end position="94"/>
    </location>
</feature>
<evidence type="ECO:0000256" key="1">
    <source>
        <dbReference type="SAM" id="MobiDB-lite"/>
    </source>
</evidence>
<evidence type="ECO:0000313" key="3">
    <source>
        <dbReference type="Proteomes" id="UP001234989"/>
    </source>
</evidence>
<name>A0AAF0UXU1_SOLVR</name>
<evidence type="ECO:0008006" key="4">
    <source>
        <dbReference type="Google" id="ProtNLM"/>
    </source>
</evidence>
<gene>
    <name evidence="2" type="ORF">MTR67_048368</name>
</gene>
<keyword evidence="3" id="KW-1185">Reference proteome</keyword>
<organism evidence="2 3">
    <name type="scientific">Solanum verrucosum</name>
    <dbReference type="NCBI Taxonomy" id="315347"/>
    <lineage>
        <taxon>Eukaryota</taxon>
        <taxon>Viridiplantae</taxon>
        <taxon>Streptophyta</taxon>
        <taxon>Embryophyta</taxon>
        <taxon>Tracheophyta</taxon>
        <taxon>Spermatophyta</taxon>
        <taxon>Magnoliopsida</taxon>
        <taxon>eudicotyledons</taxon>
        <taxon>Gunneridae</taxon>
        <taxon>Pentapetalae</taxon>
        <taxon>asterids</taxon>
        <taxon>lamiids</taxon>
        <taxon>Solanales</taxon>
        <taxon>Solanaceae</taxon>
        <taxon>Solanoideae</taxon>
        <taxon>Solaneae</taxon>
        <taxon>Solanum</taxon>
    </lineage>
</organism>
<sequence>MDSLDTNFLRDAMEHFRMIQVLDLDLSFEDEPSVKVQWKCHLVGEATWETKSDMRDRYLQLFEASDDDDDDDDDEDDDDDDDDDENDDDDDDGIDNNNKI</sequence>
<dbReference type="Proteomes" id="UP001234989">
    <property type="component" value="Chromosome 11"/>
</dbReference>
<accession>A0AAF0UXU1</accession>
<proteinExistence type="predicted"/>
<feature type="region of interest" description="Disordered" evidence="1">
    <location>
        <begin position="62"/>
        <end position="100"/>
    </location>
</feature>
<dbReference type="AlphaFoldDB" id="A0AAF0UXU1"/>
<evidence type="ECO:0000313" key="2">
    <source>
        <dbReference type="EMBL" id="WMV54983.1"/>
    </source>
</evidence>
<reference evidence="2" key="1">
    <citation type="submission" date="2023-08" db="EMBL/GenBank/DDBJ databases">
        <title>A de novo genome assembly of Solanum verrucosum Schlechtendal, a Mexican diploid species geographically isolated from the other diploid A-genome species in potato relatives.</title>
        <authorList>
            <person name="Hosaka K."/>
        </authorList>
    </citation>
    <scope>NUCLEOTIDE SEQUENCE</scope>
    <source>
        <tissue evidence="2">Young leaves</tissue>
    </source>
</reference>
<protein>
    <recommendedName>
        <fullName evidence="4">Chromo domain-containing protein</fullName>
    </recommendedName>
</protein>
<dbReference type="EMBL" id="CP133622">
    <property type="protein sequence ID" value="WMV54983.1"/>
    <property type="molecule type" value="Genomic_DNA"/>
</dbReference>